<dbReference type="EMBL" id="GGFJ01013338">
    <property type="protein sequence ID" value="MBW62479.1"/>
    <property type="molecule type" value="Transcribed_RNA"/>
</dbReference>
<reference evidence="2" key="1">
    <citation type="submission" date="2018-01" db="EMBL/GenBank/DDBJ databases">
        <title>An insight into the sialome of Amazonian anophelines.</title>
        <authorList>
            <person name="Ribeiro J.M."/>
            <person name="Scarpassa V."/>
            <person name="Calvo E."/>
        </authorList>
    </citation>
    <scope>NUCLEOTIDE SEQUENCE</scope>
    <source>
        <tissue evidence="2">Salivary glands</tissue>
    </source>
</reference>
<feature type="region of interest" description="Disordered" evidence="1">
    <location>
        <begin position="61"/>
        <end position="83"/>
    </location>
</feature>
<evidence type="ECO:0000256" key="1">
    <source>
        <dbReference type="SAM" id="MobiDB-lite"/>
    </source>
</evidence>
<feature type="compositionally biased region" description="Basic residues" evidence="1">
    <location>
        <begin position="63"/>
        <end position="83"/>
    </location>
</feature>
<feature type="compositionally biased region" description="Polar residues" evidence="1">
    <location>
        <begin position="31"/>
        <end position="42"/>
    </location>
</feature>
<name>A0A2M4CB46_9DIPT</name>
<protein>
    <submittedName>
        <fullName evidence="2">Putative secreted protein</fullName>
    </submittedName>
</protein>
<feature type="region of interest" description="Disordered" evidence="1">
    <location>
        <begin position="22"/>
        <end position="43"/>
    </location>
</feature>
<dbReference type="AlphaFoldDB" id="A0A2M4CB46"/>
<evidence type="ECO:0000313" key="2">
    <source>
        <dbReference type="EMBL" id="MBW62479.1"/>
    </source>
</evidence>
<organism evidence="2">
    <name type="scientific">Anopheles marajoara</name>
    <dbReference type="NCBI Taxonomy" id="58244"/>
    <lineage>
        <taxon>Eukaryota</taxon>
        <taxon>Metazoa</taxon>
        <taxon>Ecdysozoa</taxon>
        <taxon>Arthropoda</taxon>
        <taxon>Hexapoda</taxon>
        <taxon>Insecta</taxon>
        <taxon>Pterygota</taxon>
        <taxon>Neoptera</taxon>
        <taxon>Endopterygota</taxon>
        <taxon>Diptera</taxon>
        <taxon>Nematocera</taxon>
        <taxon>Culicoidea</taxon>
        <taxon>Culicidae</taxon>
        <taxon>Anophelinae</taxon>
        <taxon>Anopheles</taxon>
    </lineage>
</organism>
<accession>A0A2M4CB46</accession>
<proteinExistence type="predicted"/>
<sequence length="83" mass="9505">MATRHFWRPTVVATAVAVVAEAAPRKDLSRPAQSTSHRSSCTRAMRMTLHRPLCVTLREHSGAHRHHRTKARCSAKRRWPLRT</sequence>